<dbReference type="Gene3D" id="2.40.128.680">
    <property type="match status" value="1"/>
</dbReference>
<sequence length="163" mass="17467">MATTIGNICHILPCSINEDMTAHTARYFHPTDLKSESTDVDASGVKIMAAQFRGRGLLCVADDDVPRTAGSSKLTVSALPEGVKGLALAPSTSHVAKKSDGDATRSLKVVETFTEVYNWQHEYDVDKVRRSVNDGGHDKVGLKAALGWCDIAQAVHDPIPLPP</sequence>
<reference evidence="1 2" key="1">
    <citation type="submission" date="2024-10" db="EMBL/GenBank/DDBJ databases">
        <title>Updated reference genomes for cyclostephanoid diatoms.</title>
        <authorList>
            <person name="Roberts W.R."/>
            <person name="Alverson A.J."/>
        </authorList>
    </citation>
    <scope>NUCLEOTIDE SEQUENCE [LARGE SCALE GENOMIC DNA]</scope>
    <source>
        <strain evidence="1 2">AJA010-31</strain>
    </source>
</reference>
<dbReference type="PANTHER" id="PTHR47204:SF1">
    <property type="entry name" value="RIBONUCLEASE H2 SUBUNIT C"/>
    <property type="match status" value="1"/>
</dbReference>
<dbReference type="InterPro" id="IPR013924">
    <property type="entry name" value="RNase_H2_suC"/>
</dbReference>
<organism evidence="1 2">
    <name type="scientific">Cyclotella atomus</name>
    <dbReference type="NCBI Taxonomy" id="382360"/>
    <lineage>
        <taxon>Eukaryota</taxon>
        <taxon>Sar</taxon>
        <taxon>Stramenopiles</taxon>
        <taxon>Ochrophyta</taxon>
        <taxon>Bacillariophyta</taxon>
        <taxon>Coscinodiscophyceae</taxon>
        <taxon>Thalassiosirophycidae</taxon>
        <taxon>Stephanodiscales</taxon>
        <taxon>Stephanodiscaceae</taxon>
        <taxon>Cyclotella</taxon>
    </lineage>
</organism>
<dbReference type="PANTHER" id="PTHR47204">
    <property type="entry name" value="OS02G0168900 PROTEIN"/>
    <property type="match status" value="1"/>
</dbReference>
<dbReference type="AlphaFoldDB" id="A0ABD3QFC5"/>
<keyword evidence="2" id="KW-1185">Reference proteome</keyword>
<gene>
    <name evidence="1" type="ORF">ACHAWO_007408</name>
</gene>
<accession>A0ABD3QFC5</accession>
<evidence type="ECO:0000313" key="2">
    <source>
        <dbReference type="Proteomes" id="UP001530400"/>
    </source>
</evidence>
<proteinExistence type="predicted"/>
<name>A0ABD3QFC5_9STRA</name>
<dbReference type="Proteomes" id="UP001530400">
    <property type="component" value="Unassembled WGS sequence"/>
</dbReference>
<dbReference type="Pfam" id="PF08615">
    <property type="entry name" value="RNase_H2_suC"/>
    <property type="match status" value="1"/>
</dbReference>
<comment type="caution">
    <text evidence="1">The sequence shown here is derived from an EMBL/GenBank/DDBJ whole genome shotgun (WGS) entry which is preliminary data.</text>
</comment>
<dbReference type="EMBL" id="JALLPJ020000196">
    <property type="protein sequence ID" value="KAL3799068.1"/>
    <property type="molecule type" value="Genomic_DNA"/>
</dbReference>
<dbReference type="CDD" id="cd09271">
    <property type="entry name" value="RNase_H2-C"/>
    <property type="match status" value="1"/>
</dbReference>
<protein>
    <submittedName>
        <fullName evidence="1">Uncharacterized protein</fullName>
    </submittedName>
</protein>
<evidence type="ECO:0000313" key="1">
    <source>
        <dbReference type="EMBL" id="KAL3799068.1"/>
    </source>
</evidence>